<protein>
    <submittedName>
        <fullName evidence="7">FAD-dependent oxidoreductase</fullName>
    </submittedName>
</protein>
<comment type="similarity">
    <text evidence="2">Belongs to the class-I pyridine nucleotide-disulfide oxidoreductase family.</text>
</comment>
<evidence type="ECO:0000259" key="5">
    <source>
        <dbReference type="Pfam" id="PF02852"/>
    </source>
</evidence>
<evidence type="ECO:0000313" key="8">
    <source>
        <dbReference type="Proteomes" id="UP000664369"/>
    </source>
</evidence>
<comment type="caution">
    <text evidence="7">The sequence shown here is derived from an EMBL/GenBank/DDBJ whole genome shotgun (WGS) entry which is preliminary data.</text>
</comment>
<sequence length="451" mass="49016">MPSPQRYQALIIGFGKAGKTLAGFLATQGWRVALVEQSAQMYGGTCINIACIPTKSLVHSAELGVPHPDALAEKNRLTDFLRGRNLANLTAHPEATLLLGQASFVTAQQVRVQLVETGEEVLVEADHIFINTGAVPRLPPIPGLRESRRVFTSTTLMEQSVLPKRLVIIGGGFIGLEFASMFAQFGAAVTVLETAPRLLPNEDEDMAAAIIQSLTAKGVTFETGVRVQRIEPRPEGEDVVVFETLQGTTERRPATAILVAVGREPVVASLNLAAAGVAQNERGFIQVNERLQTNVPHIWALGDVNGGPQFTYISLDDYRIVRDQLFGPGTRTTADRQYVASTVFLTPPFAHVGFREREARAQGYQVRVATLPAAAITRAQVLRQPEGLLKAVVEEGTGRILGCSLFCAEAGEIINTVQLAMKTDVRYEVLRDNIYIHPSMTEALNNLFNNI</sequence>
<keyword evidence="4" id="KW-0274">FAD</keyword>
<evidence type="ECO:0000259" key="6">
    <source>
        <dbReference type="Pfam" id="PF07992"/>
    </source>
</evidence>
<dbReference type="Pfam" id="PF02852">
    <property type="entry name" value="Pyr_redox_dim"/>
    <property type="match status" value="1"/>
</dbReference>
<name>A0ABS3QLM3_9BACT</name>
<dbReference type="PRINTS" id="PR00368">
    <property type="entry name" value="FADPNR"/>
</dbReference>
<gene>
    <name evidence="7" type="ORF">J4E00_21090</name>
</gene>
<dbReference type="EMBL" id="JAGETZ010000012">
    <property type="protein sequence ID" value="MBO2011575.1"/>
    <property type="molecule type" value="Genomic_DNA"/>
</dbReference>
<organism evidence="7 8">
    <name type="scientific">Hymenobacter negativus</name>
    <dbReference type="NCBI Taxonomy" id="2795026"/>
    <lineage>
        <taxon>Bacteria</taxon>
        <taxon>Pseudomonadati</taxon>
        <taxon>Bacteroidota</taxon>
        <taxon>Cytophagia</taxon>
        <taxon>Cytophagales</taxon>
        <taxon>Hymenobacteraceae</taxon>
        <taxon>Hymenobacter</taxon>
    </lineage>
</organism>
<dbReference type="InterPro" id="IPR023753">
    <property type="entry name" value="FAD/NAD-binding_dom"/>
</dbReference>
<dbReference type="InterPro" id="IPR016156">
    <property type="entry name" value="FAD/NAD-linked_Rdtase_dimer_sf"/>
</dbReference>
<dbReference type="Proteomes" id="UP000664369">
    <property type="component" value="Unassembled WGS sequence"/>
</dbReference>
<evidence type="ECO:0000256" key="4">
    <source>
        <dbReference type="ARBA" id="ARBA00022827"/>
    </source>
</evidence>
<reference evidence="7 8" key="1">
    <citation type="submission" date="2021-03" db="EMBL/GenBank/DDBJ databases">
        <authorList>
            <person name="Kim M.K."/>
        </authorList>
    </citation>
    <scope>NUCLEOTIDE SEQUENCE [LARGE SCALE GENOMIC DNA]</scope>
    <source>
        <strain evidence="7 8">BT442</strain>
    </source>
</reference>
<dbReference type="Pfam" id="PF07992">
    <property type="entry name" value="Pyr_redox_2"/>
    <property type="match status" value="1"/>
</dbReference>
<dbReference type="SUPFAM" id="SSF51905">
    <property type="entry name" value="FAD/NAD(P)-binding domain"/>
    <property type="match status" value="1"/>
</dbReference>
<dbReference type="Gene3D" id="3.30.390.30">
    <property type="match status" value="1"/>
</dbReference>
<evidence type="ECO:0000256" key="3">
    <source>
        <dbReference type="ARBA" id="ARBA00022630"/>
    </source>
</evidence>
<dbReference type="PIRSF" id="PIRSF000350">
    <property type="entry name" value="Mercury_reductase_MerA"/>
    <property type="match status" value="1"/>
</dbReference>
<dbReference type="PRINTS" id="PR00411">
    <property type="entry name" value="PNDRDTASEI"/>
</dbReference>
<evidence type="ECO:0000313" key="7">
    <source>
        <dbReference type="EMBL" id="MBO2011575.1"/>
    </source>
</evidence>
<dbReference type="PANTHER" id="PTHR43014">
    <property type="entry name" value="MERCURIC REDUCTASE"/>
    <property type="match status" value="1"/>
</dbReference>
<dbReference type="SUPFAM" id="SSF55424">
    <property type="entry name" value="FAD/NAD-linked reductases, dimerisation (C-terminal) domain"/>
    <property type="match status" value="1"/>
</dbReference>
<dbReference type="PANTHER" id="PTHR43014:SF4">
    <property type="entry name" value="PYRIDINE NUCLEOTIDE-DISULFIDE OXIDOREDUCTASE RCLA-RELATED"/>
    <property type="match status" value="1"/>
</dbReference>
<keyword evidence="3" id="KW-0285">Flavoprotein</keyword>
<dbReference type="InterPro" id="IPR036188">
    <property type="entry name" value="FAD/NAD-bd_sf"/>
</dbReference>
<evidence type="ECO:0000256" key="1">
    <source>
        <dbReference type="ARBA" id="ARBA00001974"/>
    </source>
</evidence>
<comment type="cofactor">
    <cofactor evidence="1">
        <name>FAD</name>
        <dbReference type="ChEBI" id="CHEBI:57692"/>
    </cofactor>
</comment>
<keyword evidence="8" id="KW-1185">Reference proteome</keyword>
<dbReference type="RefSeq" id="WP_208177268.1">
    <property type="nucleotide sequence ID" value="NZ_JAGETZ010000012.1"/>
</dbReference>
<dbReference type="Gene3D" id="3.50.50.60">
    <property type="entry name" value="FAD/NAD(P)-binding domain"/>
    <property type="match status" value="2"/>
</dbReference>
<accession>A0ABS3QLM3</accession>
<feature type="domain" description="FAD/NAD(P)-binding" evidence="6">
    <location>
        <begin position="8"/>
        <end position="313"/>
    </location>
</feature>
<feature type="domain" description="Pyridine nucleotide-disulphide oxidoreductase dimerisation" evidence="5">
    <location>
        <begin position="339"/>
        <end position="446"/>
    </location>
</feature>
<dbReference type="InterPro" id="IPR004099">
    <property type="entry name" value="Pyr_nucl-diS_OxRdtase_dimer"/>
</dbReference>
<proteinExistence type="inferred from homology"/>
<evidence type="ECO:0000256" key="2">
    <source>
        <dbReference type="ARBA" id="ARBA00007532"/>
    </source>
</evidence>
<dbReference type="InterPro" id="IPR001100">
    <property type="entry name" value="Pyr_nuc-diS_OxRdtase"/>
</dbReference>